<name>A0A966HM11_9PROT</name>
<keyword evidence="1" id="KW-0812">Transmembrane</keyword>
<dbReference type="EMBL" id="RGMI01000114">
    <property type="protein sequence ID" value="NCU50679.1"/>
    <property type="molecule type" value="Genomic_DNA"/>
</dbReference>
<feature type="transmembrane region" description="Helical" evidence="1">
    <location>
        <begin position="6"/>
        <end position="30"/>
    </location>
</feature>
<dbReference type="SUPFAM" id="SSF103473">
    <property type="entry name" value="MFS general substrate transporter"/>
    <property type="match status" value="1"/>
</dbReference>
<sequence length="102" mass="10950">ELDLFLIVIISIFYSFFAIGDSGVLTAALTESTPKYCVGRTVAYRSILGIGFGSATPAIFGFIIDITNNHQPINSETNWVLAFSFLGVAGLIATFCASQFKS</sequence>
<accession>A0A966HM11</accession>
<dbReference type="InterPro" id="IPR036259">
    <property type="entry name" value="MFS_trans_sf"/>
</dbReference>
<reference evidence="2" key="1">
    <citation type="submission" date="2018-10" db="EMBL/GenBank/DDBJ databases">
        <title>Iterative Subtractive Binning of Freshwater Chronoseries Metagenomes Recovers Nearly Complete Genomes from over Four Hundred Novel Species.</title>
        <authorList>
            <person name="Rodriguez-R L.M."/>
            <person name="Tsementzi D."/>
            <person name="Luo C."/>
            <person name="Konstantinidis K.T."/>
        </authorList>
    </citation>
    <scope>NUCLEOTIDE SEQUENCE</scope>
    <source>
        <strain evidence="2">WB8_1A_003</strain>
    </source>
</reference>
<evidence type="ECO:0000313" key="2">
    <source>
        <dbReference type="EMBL" id="NCU50679.1"/>
    </source>
</evidence>
<feature type="transmembrane region" description="Helical" evidence="1">
    <location>
        <begin position="42"/>
        <end position="64"/>
    </location>
</feature>
<comment type="caution">
    <text evidence="2">The sequence shown here is derived from an EMBL/GenBank/DDBJ whole genome shotgun (WGS) entry which is preliminary data.</text>
</comment>
<keyword evidence="1" id="KW-0472">Membrane</keyword>
<feature type="non-terminal residue" evidence="2">
    <location>
        <position position="1"/>
    </location>
</feature>
<proteinExistence type="predicted"/>
<feature type="transmembrane region" description="Helical" evidence="1">
    <location>
        <begin position="79"/>
        <end position="97"/>
    </location>
</feature>
<protein>
    <submittedName>
        <fullName evidence="2">MFS transporter</fullName>
    </submittedName>
</protein>
<gene>
    <name evidence="2" type="ORF">EBX29_02765</name>
</gene>
<dbReference type="Proteomes" id="UP000699985">
    <property type="component" value="Unassembled WGS sequence"/>
</dbReference>
<evidence type="ECO:0000313" key="3">
    <source>
        <dbReference type="Proteomes" id="UP000699985"/>
    </source>
</evidence>
<organism evidence="2 3">
    <name type="scientific">Candidatus Fonsibacter lacus</name>
    <dbReference type="NCBI Taxonomy" id="2576439"/>
    <lineage>
        <taxon>Bacteria</taxon>
        <taxon>Pseudomonadati</taxon>
        <taxon>Pseudomonadota</taxon>
        <taxon>Alphaproteobacteria</taxon>
        <taxon>Candidatus Pelagibacterales</taxon>
        <taxon>Candidatus Pelagibacterales incertae sedis</taxon>
        <taxon>Candidatus Fonsibacter</taxon>
    </lineage>
</organism>
<keyword evidence="1" id="KW-1133">Transmembrane helix</keyword>
<dbReference type="AlphaFoldDB" id="A0A966HM11"/>
<evidence type="ECO:0000256" key="1">
    <source>
        <dbReference type="SAM" id="Phobius"/>
    </source>
</evidence>